<keyword evidence="2" id="KW-1185">Reference proteome</keyword>
<proteinExistence type="predicted"/>
<organism evidence="1 2">
    <name type="scientific">Syntrophothermus lipocalidus (strain DSM 12680 / TGB-C1)</name>
    <dbReference type="NCBI Taxonomy" id="643648"/>
    <lineage>
        <taxon>Bacteria</taxon>
        <taxon>Bacillati</taxon>
        <taxon>Bacillota</taxon>
        <taxon>Clostridia</taxon>
        <taxon>Eubacteriales</taxon>
        <taxon>Syntrophomonadaceae</taxon>
        <taxon>Syntrophothermus</taxon>
    </lineage>
</organism>
<dbReference type="Proteomes" id="UP000000378">
    <property type="component" value="Chromosome"/>
</dbReference>
<dbReference type="RefSeq" id="WP_013176175.1">
    <property type="nucleotide sequence ID" value="NC_014220.1"/>
</dbReference>
<dbReference type="STRING" id="643648.Slip_2026"/>
<dbReference type="EMBL" id="CP002048">
    <property type="protein sequence ID" value="ADI02773.1"/>
    <property type="molecule type" value="Genomic_DNA"/>
</dbReference>
<sequence length="147" mass="17500">MSKWRVKVVPLRDPRKVMRVLQSLRRLADHDYDDLLPSEFWTEGTYQLHPRWVNAYLFVLDPLPGLDWVAHARRAARLLEARQGVELDWAAGVRKSGQVWLVAKVMAWEGDRHVRWHPASGDIEALVRMYPPRPRKREEERSRERMR</sequence>
<reference evidence="2" key="1">
    <citation type="journal article" date="2010" name="Stand. Genomic Sci.">
        <title>Complete genome sequence of Syntrophothermus lipocalidus type strain (TGB-C1T).</title>
        <authorList>
            <consortium name="US DOE Joint Genome Institute (JGI-PGF)"/>
            <person name="Djao O."/>
            <person name="Zhang X."/>
            <person name="Lucas S."/>
            <person name="Lapidus A."/>
            <person name="Glavina Del Rio T."/>
            <person name="Nolan M."/>
            <person name="Tice H."/>
            <person name="Cheng J."/>
            <person name="Han C."/>
            <person name="Tapia R."/>
            <person name="Goodwin L."/>
            <person name="Pitluck S."/>
            <person name="Liolios K."/>
            <person name="Ivanova N."/>
            <person name="Mavromatis K."/>
            <person name="Mikhailova N."/>
            <person name="Ovchinnikova G."/>
            <person name="Pati A."/>
            <person name="Brambilla E."/>
            <person name="Chen A."/>
            <person name="Palaniappan K."/>
            <person name="Land M."/>
            <person name="Hauser L."/>
            <person name="Chang Y."/>
            <person name="Jeffries C."/>
            <person name="Rohde M."/>
            <person name="Sikorski J."/>
            <person name="Spring S."/>
            <person name="Goker M."/>
            <person name="Detter J."/>
            <person name="Woyke T."/>
            <person name="Bristow J."/>
            <person name="Eisen J."/>
            <person name="Markowitz V."/>
            <person name="Hugenholtz P."/>
            <person name="Kyrpides N."/>
            <person name="Klenk H."/>
        </authorList>
    </citation>
    <scope>NUCLEOTIDE SEQUENCE [LARGE SCALE GENOMIC DNA]</scope>
    <source>
        <strain evidence="2">DSM 12680 / TGB-C1</strain>
    </source>
</reference>
<reference evidence="1 2" key="2">
    <citation type="journal article" date="2010" name="Stand. Genomic Sci.">
        <title>Complete genome sequence of Syntrophothermus lipocalidus type strain (TGB-C1).</title>
        <authorList>
            <person name="Djao O.D."/>
            <person name="Zhang X."/>
            <person name="Lucas S."/>
            <person name="Lapidus A."/>
            <person name="Del Rio T.G."/>
            <person name="Nolan M."/>
            <person name="Tice H."/>
            <person name="Cheng J.F."/>
            <person name="Han C."/>
            <person name="Tapia R."/>
            <person name="Goodwin L."/>
            <person name="Pitluck S."/>
            <person name="Liolios K."/>
            <person name="Ivanova N."/>
            <person name="Mavromatis K."/>
            <person name="Mikhailova N."/>
            <person name="Ovchinnikova G."/>
            <person name="Pati A."/>
            <person name="Brambilla E."/>
            <person name="Chen A."/>
            <person name="Palaniappan K."/>
            <person name="Land M."/>
            <person name="Hauser L."/>
            <person name="Chang Y.J."/>
            <person name="Jeffries C.D."/>
            <person name="Rohde M."/>
            <person name="Sikorski J."/>
            <person name="Spring S."/>
            <person name="Goker M."/>
            <person name="Detter J.C."/>
            <person name="Woyke T."/>
            <person name="Bristow J."/>
            <person name="Eisen J.A."/>
            <person name="Markowitz V."/>
            <person name="Hugenholtz P."/>
            <person name="Kyrpides N.C."/>
            <person name="Klenk H.P."/>
        </authorList>
    </citation>
    <scope>NUCLEOTIDE SEQUENCE [LARGE SCALE GENOMIC DNA]</scope>
    <source>
        <strain evidence="2">DSM 12680 / TGB-C1</strain>
    </source>
</reference>
<evidence type="ECO:0000313" key="1">
    <source>
        <dbReference type="EMBL" id="ADI02773.1"/>
    </source>
</evidence>
<dbReference type="AlphaFoldDB" id="D7CPZ5"/>
<dbReference type="KEGG" id="slp:Slip_2026"/>
<gene>
    <name evidence="1" type="ordered locus">Slip_2026</name>
</gene>
<dbReference type="HOGENOM" id="CLU_1965935_0_0_9"/>
<protein>
    <submittedName>
        <fullName evidence="1">Uncharacterized protein</fullName>
    </submittedName>
</protein>
<dbReference type="eggNOG" id="ENOG5033AB3">
    <property type="taxonomic scope" value="Bacteria"/>
</dbReference>
<accession>D7CPZ5</accession>
<name>D7CPZ5_SYNLT</name>
<evidence type="ECO:0000313" key="2">
    <source>
        <dbReference type="Proteomes" id="UP000000378"/>
    </source>
</evidence>